<keyword evidence="2" id="KW-1185">Reference proteome</keyword>
<sequence>MNDLNELAQKLAAGNWIVFRHEYLGDLCDLETWTAALRGCCAALDVVEVLVTITRKDLTIVFNAEKVPDAEAVQASVSRAELDRWLDRELRPELPARAARGK</sequence>
<reference evidence="1 2" key="1">
    <citation type="submission" date="2023-12" db="EMBL/GenBank/DDBJ databases">
        <title>Amycolatopsis sp. V23-08.</title>
        <authorList>
            <person name="Somphong A."/>
        </authorList>
    </citation>
    <scope>NUCLEOTIDE SEQUENCE [LARGE SCALE GENOMIC DNA]</scope>
    <source>
        <strain evidence="1 2">V23-08</strain>
    </source>
</reference>
<gene>
    <name evidence="1" type="ORF">VA596_50510</name>
</gene>
<dbReference type="RefSeq" id="WP_323337977.1">
    <property type="nucleotide sequence ID" value="NZ_JAYFSI010000033.1"/>
</dbReference>
<evidence type="ECO:0000313" key="2">
    <source>
        <dbReference type="Proteomes" id="UP001304298"/>
    </source>
</evidence>
<dbReference type="EMBL" id="JAYFSI010000033">
    <property type="protein sequence ID" value="MEA5367846.1"/>
    <property type="molecule type" value="Genomic_DNA"/>
</dbReference>
<protein>
    <submittedName>
        <fullName evidence="1">Uncharacterized protein</fullName>
    </submittedName>
</protein>
<dbReference type="Proteomes" id="UP001304298">
    <property type="component" value="Unassembled WGS sequence"/>
</dbReference>
<comment type="caution">
    <text evidence="1">The sequence shown here is derived from an EMBL/GenBank/DDBJ whole genome shotgun (WGS) entry which is preliminary data.</text>
</comment>
<proteinExistence type="predicted"/>
<organism evidence="1 2">
    <name type="scientific">Amycolatopsis heterodermiae</name>
    <dbReference type="NCBI Taxonomy" id="3110235"/>
    <lineage>
        <taxon>Bacteria</taxon>
        <taxon>Bacillati</taxon>
        <taxon>Actinomycetota</taxon>
        <taxon>Actinomycetes</taxon>
        <taxon>Pseudonocardiales</taxon>
        <taxon>Pseudonocardiaceae</taxon>
        <taxon>Amycolatopsis</taxon>
    </lineage>
</organism>
<accession>A0ABU5RNF4</accession>
<evidence type="ECO:0000313" key="1">
    <source>
        <dbReference type="EMBL" id="MEA5367846.1"/>
    </source>
</evidence>
<name>A0ABU5RNF4_9PSEU</name>